<organism evidence="1">
    <name type="scientific">Albugo laibachii Nc14</name>
    <dbReference type="NCBI Taxonomy" id="890382"/>
    <lineage>
        <taxon>Eukaryota</taxon>
        <taxon>Sar</taxon>
        <taxon>Stramenopiles</taxon>
        <taxon>Oomycota</taxon>
        <taxon>Peronosporomycetes</taxon>
        <taxon>Albuginales</taxon>
        <taxon>Albuginaceae</taxon>
        <taxon>Albugo</taxon>
    </lineage>
</organism>
<name>F0WZK5_9STRA</name>
<gene>
    <name evidence="1" type="primary">AlNc14C432G11596</name>
    <name evidence="1" type="ORF">ALNC14_130730</name>
</gene>
<dbReference type="HOGENOM" id="CLU_1079338_0_0_1"/>
<evidence type="ECO:0000313" key="1">
    <source>
        <dbReference type="EMBL" id="CCA26929.1"/>
    </source>
</evidence>
<reference evidence="1" key="2">
    <citation type="submission" date="2011-02" db="EMBL/GenBank/DDBJ databases">
        <authorList>
            <person name="MacLean D."/>
        </authorList>
    </citation>
    <scope>NUCLEOTIDE SEQUENCE</scope>
</reference>
<dbReference type="EMBL" id="FR824475">
    <property type="protein sequence ID" value="CCA26929.1"/>
    <property type="molecule type" value="Genomic_DNA"/>
</dbReference>
<proteinExistence type="predicted"/>
<dbReference type="AlphaFoldDB" id="F0WZK5"/>
<reference evidence="1" key="1">
    <citation type="journal article" date="2011" name="PLoS Biol.">
        <title>Gene gain and loss during evolution of obligate parasitism in the white rust pathogen of Arabidopsis thaliana.</title>
        <authorList>
            <person name="Kemen E."/>
            <person name="Gardiner A."/>
            <person name="Schultz-Larsen T."/>
            <person name="Kemen A.C."/>
            <person name="Balmuth A.L."/>
            <person name="Robert-Seilaniantz A."/>
            <person name="Bailey K."/>
            <person name="Holub E."/>
            <person name="Studholme D.J."/>
            <person name="Maclean D."/>
            <person name="Jones J.D."/>
        </authorList>
    </citation>
    <scope>NUCLEOTIDE SEQUENCE</scope>
</reference>
<sequence length="258" mass="30033">MKAYYRVHIYPFPGLSHLHFRSYRALVHTFRSAKAFESFTSFNPAKGIPQCVRAMYSDGIAPVPIERSPRWIDRHRFFDVQTQGVESLHNAQRCVVHFARSKLSNAISSEARYLIVDIDLSRDKEILGCLSMILDRERRVSHSVDRYPHVEEEAHYVEIYRIIALNRKRDHCFDFSSFKAIFRLLSLSIRLVRLCVALTSIDMVVGWSLLADRPSIFFTRATLCITNPSNISPLLGSYGLFDCVWLLHRLKWSYKGRF</sequence>
<accession>F0WZK5</accession>
<protein>
    <submittedName>
        <fullName evidence="1">AlNc14C432G11596 protein</fullName>
    </submittedName>
</protein>